<dbReference type="EC" id="2.4.-.-" evidence="10"/>
<comment type="caution">
    <text evidence="10">The sequence shown here is derived from an EMBL/GenBank/DDBJ whole genome shotgun (WGS) entry which is preliminary data.</text>
</comment>
<feature type="transmembrane region" description="Helical" evidence="8">
    <location>
        <begin position="275"/>
        <end position="291"/>
    </location>
</feature>
<name>A0A941JNL6_9CHRO</name>
<evidence type="ECO:0000256" key="6">
    <source>
        <dbReference type="ARBA" id="ARBA00022989"/>
    </source>
</evidence>
<sequence length="534" mass="59851">MVKKKKRHYLILAGIIILGVALRFGQLDLKPLGIDEIATALFSLGKGYEDVPLNVATSLSSLQEVFTLRKTTWPEIAWAVSTESTHPPLFFCLLHQWLVWLQPVSESLVWKLRAFPALWGVAAIAAVYCLNRLAFSPTAGLMGAAVMAVSPFGVYLSQEARHYTLPVFLITLALLALIQIEKDMEKSQISVWWLIWLGVNTISFYVHYFCILAFVAQVLILIILSYNDQGKNLGKIILLALTSFALFLPWLTIVMEHFNSPKTSWLSGPENLAPLYQLPMAWLLMAIALPVENQPLAIQIIAGCLMIGFGGWVAWHTYLGLLSQTKSATFIISLFILFVLLEFLLIIYILHKDITIAPRYNFIYFPAFCALLGAGIVNRIKFSVKLPIMLILVGTISSLFVVFDLAFKKPYHPQAVVNNFKQDSGSLMIVVGYEDTINIALGLSYAKAMEPEGEKNQGTYLAFVDSSAGYDLVWEKVATMSVLPENLWVVAPGLKQKDYPAQLHLAQSNCQLEPEQYYRIGIPYQLYQCQTKIQ</sequence>
<dbReference type="Proteomes" id="UP000767446">
    <property type="component" value="Unassembled WGS sequence"/>
</dbReference>
<evidence type="ECO:0000256" key="5">
    <source>
        <dbReference type="ARBA" id="ARBA00022692"/>
    </source>
</evidence>
<dbReference type="Pfam" id="PF13231">
    <property type="entry name" value="PMT_2"/>
    <property type="match status" value="1"/>
</dbReference>
<dbReference type="GO" id="GO:0009103">
    <property type="term" value="P:lipopolysaccharide biosynthetic process"/>
    <property type="evidence" value="ECO:0007669"/>
    <property type="project" value="UniProtKB-ARBA"/>
</dbReference>
<accession>A0A941JNL6</accession>
<organism evidence="10 11">
    <name type="scientific">Gomphosphaeria aponina SAG 52.96 = DSM 107014</name>
    <dbReference type="NCBI Taxonomy" id="1521640"/>
    <lineage>
        <taxon>Bacteria</taxon>
        <taxon>Bacillati</taxon>
        <taxon>Cyanobacteriota</taxon>
        <taxon>Cyanophyceae</taxon>
        <taxon>Oscillatoriophycideae</taxon>
        <taxon>Chroococcales</taxon>
        <taxon>Gomphosphaeriaceae</taxon>
        <taxon>Gomphosphaeria</taxon>
    </lineage>
</organism>
<evidence type="ECO:0000256" key="4">
    <source>
        <dbReference type="ARBA" id="ARBA00022679"/>
    </source>
</evidence>
<keyword evidence="5 8" id="KW-0812">Transmembrane</keyword>
<evidence type="ECO:0000259" key="9">
    <source>
        <dbReference type="Pfam" id="PF13231"/>
    </source>
</evidence>
<comment type="subcellular location">
    <subcellularLocation>
        <location evidence="1">Cell membrane</location>
        <topology evidence="1">Multi-pass membrane protein</topology>
    </subcellularLocation>
</comment>
<keyword evidence="2" id="KW-1003">Cell membrane</keyword>
<reference evidence="10" key="1">
    <citation type="submission" date="2021-02" db="EMBL/GenBank/DDBJ databases">
        <title>Metagenome analyses of Stigonema ocellatum DSM 106950, Chlorogloea purpurea SAG 13.99 and Gomphosphaeria aponina DSM 107014.</title>
        <authorList>
            <person name="Marter P."/>
            <person name="Huang S."/>
        </authorList>
    </citation>
    <scope>NUCLEOTIDE SEQUENCE</scope>
    <source>
        <strain evidence="10">JP213</strain>
    </source>
</reference>
<evidence type="ECO:0000256" key="8">
    <source>
        <dbReference type="SAM" id="Phobius"/>
    </source>
</evidence>
<dbReference type="InterPro" id="IPR038731">
    <property type="entry name" value="RgtA/B/C-like"/>
</dbReference>
<keyword evidence="4 10" id="KW-0808">Transferase</keyword>
<dbReference type="EMBL" id="JADQBC010000002">
    <property type="protein sequence ID" value="MBR8826393.1"/>
    <property type="molecule type" value="Genomic_DNA"/>
</dbReference>
<feature type="transmembrane region" description="Helical" evidence="8">
    <location>
        <begin position="236"/>
        <end position="255"/>
    </location>
</feature>
<dbReference type="InterPro" id="IPR050297">
    <property type="entry name" value="LipidA_mod_glycosyltrf_83"/>
</dbReference>
<evidence type="ECO:0000256" key="2">
    <source>
        <dbReference type="ARBA" id="ARBA00022475"/>
    </source>
</evidence>
<feature type="domain" description="Glycosyltransferase RgtA/B/C/D-like" evidence="9">
    <location>
        <begin position="94"/>
        <end position="251"/>
    </location>
</feature>
<protein>
    <submittedName>
        <fullName evidence="10">Glycosyltransferase family 39 protein</fullName>
        <ecNumber evidence="10">2.4.-.-</ecNumber>
    </submittedName>
</protein>
<feature type="transmembrane region" description="Helical" evidence="8">
    <location>
        <begin position="192"/>
        <end position="224"/>
    </location>
</feature>
<dbReference type="GO" id="GO:0016763">
    <property type="term" value="F:pentosyltransferase activity"/>
    <property type="evidence" value="ECO:0007669"/>
    <property type="project" value="TreeGrafter"/>
</dbReference>
<feature type="transmembrane region" description="Helical" evidence="8">
    <location>
        <begin position="296"/>
        <end position="315"/>
    </location>
</feature>
<dbReference type="PANTHER" id="PTHR33908">
    <property type="entry name" value="MANNOSYLTRANSFERASE YKCB-RELATED"/>
    <property type="match status" value="1"/>
</dbReference>
<proteinExistence type="predicted"/>
<keyword evidence="6 8" id="KW-1133">Transmembrane helix</keyword>
<keyword evidence="3 10" id="KW-0328">Glycosyltransferase</keyword>
<dbReference type="GO" id="GO:0005886">
    <property type="term" value="C:plasma membrane"/>
    <property type="evidence" value="ECO:0007669"/>
    <property type="project" value="UniProtKB-SubCell"/>
</dbReference>
<evidence type="ECO:0000256" key="7">
    <source>
        <dbReference type="ARBA" id="ARBA00023136"/>
    </source>
</evidence>
<evidence type="ECO:0000256" key="3">
    <source>
        <dbReference type="ARBA" id="ARBA00022676"/>
    </source>
</evidence>
<keyword evidence="7 8" id="KW-0472">Membrane</keyword>
<dbReference type="GO" id="GO:0010041">
    <property type="term" value="P:response to iron(III) ion"/>
    <property type="evidence" value="ECO:0007669"/>
    <property type="project" value="TreeGrafter"/>
</dbReference>
<feature type="transmembrane region" description="Helical" evidence="8">
    <location>
        <begin position="163"/>
        <end position="180"/>
    </location>
</feature>
<feature type="transmembrane region" description="Helical" evidence="8">
    <location>
        <begin position="362"/>
        <end position="380"/>
    </location>
</feature>
<evidence type="ECO:0000313" key="11">
    <source>
        <dbReference type="Proteomes" id="UP000767446"/>
    </source>
</evidence>
<feature type="transmembrane region" description="Helical" evidence="8">
    <location>
        <begin position="327"/>
        <end position="350"/>
    </location>
</feature>
<dbReference type="AlphaFoldDB" id="A0A941JNL6"/>
<evidence type="ECO:0000313" key="10">
    <source>
        <dbReference type="EMBL" id="MBR8826393.1"/>
    </source>
</evidence>
<dbReference type="PANTHER" id="PTHR33908:SF3">
    <property type="entry name" value="UNDECAPRENYL PHOSPHATE-ALPHA-4-AMINO-4-DEOXY-L-ARABINOSE ARABINOSYL TRANSFERASE"/>
    <property type="match status" value="1"/>
</dbReference>
<gene>
    <name evidence="10" type="ORF">DSM107014_00565</name>
</gene>
<feature type="transmembrane region" description="Helical" evidence="8">
    <location>
        <begin position="139"/>
        <end position="156"/>
    </location>
</feature>
<evidence type="ECO:0000256" key="1">
    <source>
        <dbReference type="ARBA" id="ARBA00004651"/>
    </source>
</evidence>
<feature type="transmembrane region" description="Helical" evidence="8">
    <location>
        <begin position="386"/>
        <end position="407"/>
    </location>
</feature>